<sequence>MNLNPHNASKPDFTAPEYAILLARIVSNTCTAVQAAELLSLAWVANNDIEKERWDRRIQDEAESVAQELRDRAAAEELKETELEKELEEARNEDRKKYRHKHTPIPNRPPPCTPLVIPSPFAIRTLIEGKHCPLWYFTNQGLQTAKAAAGTGDDDAII</sequence>
<evidence type="ECO:0000313" key="3">
    <source>
        <dbReference type="Proteomes" id="UP000054279"/>
    </source>
</evidence>
<feature type="region of interest" description="Disordered" evidence="1">
    <location>
        <begin position="83"/>
        <end position="111"/>
    </location>
</feature>
<dbReference type="OrthoDB" id="2688210at2759"/>
<evidence type="ECO:0000313" key="2">
    <source>
        <dbReference type="EMBL" id="KIJ32264.1"/>
    </source>
</evidence>
<dbReference type="Proteomes" id="UP000054279">
    <property type="component" value="Unassembled WGS sequence"/>
</dbReference>
<dbReference type="EMBL" id="KN837229">
    <property type="protein sequence ID" value="KIJ32264.1"/>
    <property type="molecule type" value="Genomic_DNA"/>
</dbReference>
<dbReference type="HOGENOM" id="CLU_052398_3_1_1"/>
<organism evidence="2 3">
    <name type="scientific">Sphaerobolus stellatus (strain SS14)</name>
    <dbReference type="NCBI Taxonomy" id="990650"/>
    <lineage>
        <taxon>Eukaryota</taxon>
        <taxon>Fungi</taxon>
        <taxon>Dikarya</taxon>
        <taxon>Basidiomycota</taxon>
        <taxon>Agaricomycotina</taxon>
        <taxon>Agaricomycetes</taxon>
        <taxon>Phallomycetidae</taxon>
        <taxon>Geastrales</taxon>
        <taxon>Sphaerobolaceae</taxon>
        <taxon>Sphaerobolus</taxon>
    </lineage>
</organism>
<proteinExistence type="predicted"/>
<accession>A0A0C9UC77</accession>
<evidence type="ECO:0000256" key="1">
    <source>
        <dbReference type="SAM" id="MobiDB-lite"/>
    </source>
</evidence>
<reference evidence="2 3" key="1">
    <citation type="submission" date="2014-06" db="EMBL/GenBank/DDBJ databases">
        <title>Evolutionary Origins and Diversification of the Mycorrhizal Mutualists.</title>
        <authorList>
            <consortium name="DOE Joint Genome Institute"/>
            <consortium name="Mycorrhizal Genomics Consortium"/>
            <person name="Kohler A."/>
            <person name="Kuo A."/>
            <person name="Nagy L.G."/>
            <person name="Floudas D."/>
            <person name="Copeland A."/>
            <person name="Barry K.W."/>
            <person name="Cichocki N."/>
            <person name="Veneault-Fourrey C."/>
            <person name="LaButti K."/>
            <person name="Lindquist E.A."/>
            <person name="Lipzen A."/>
            <person name="Lundell T."/>
            <person name="Morin E."/>
            <person name="Murat C."/>
            <person name="Riley R."/>
            <person name="Ohm R."/>
            <person name="Sun H."/>
            <person name="Tunlid A."/>
            <person name="Henrissat B."/>
            <person name="Grigoriev I.V."/>
            <person name="Hibbett D.S."/>
            <person name="Martin F."/>
        </authorList>
    </citation>
    <scope>NUCLEOTIDE SEQUENCE [LARGE SCALE GENOMIC DNA]</scope>
    <source>
        <strain evidence="2 3">SS14</strain>
    </source>
</reference>
<dbReference type="AlphaFoldDB" id="A0A0C9UC77"/>
<protein>
    <submittedName>
        <fullName evidence="2">Uncharacterized protein</fullName>
    </submittedName>
</protein>
<feature type="non-terminal residue" evidence="2">
    <location>
        <position position="158"/>
    </location>
</feature>
<feature type="compositionally biased region" description="Basic and acidic residues" evidence="1">
    <location>
        <begin position="83"/>
        <end position="96"/>
    </location>
</feature>
<name>A0A0C9UC77_SPHS4</name>
<keyword evidence="3" id="KW-1185">Reference proteome</keyword>
<gene>
    <name evidence="2" type="ORF">M422DRAFT_184738</name>
</gene>